<name>A0ABP1RZJ8_9HEXA</name>
<dbReference type="PANTHER" id="PTHR24413">
    <property type="entry name" value="SPECKLE-TYPE POZ PROTEIN"/>
    <property type="match status" value="1"/>
</dbReference>
<keyword evidence="3" id="KW-1185">Reference proteome</keyword>
<dbReference type="InterPro" id="IPR000210">
    <property type="entry name" value="BTB/POZ_dom"/>
</dbReference>
<sequence length="373" mass="42768">MNKNICLVSISDKSPASLRYMKSKRGFFFNLRHAIDMQIDPKFPESPERQEHLEKLKKATERVAKMEGTKPLIFRMETSPTTPSEASLYIRGEFIKILQDIWGKDLGLRVEGHFTYPDPYTRMFTAEFSSSNKEIICDSGLSTYMCFDIKVLGEEFKWSVLELKNTTVTLQFRLFVEDEVLPKRSNNADGLQKICKTIQSNRTYSDVSIVANDSSVFPANKCFLVVHSPVLKACMENFEESKTNKIHSAFSGGCVQALLEFIYTLEIPNAIECSKLAVELFQAAHFYEMVQLEEMLSEMIFQKGNSWFDVNAAIELFRFVGKIETYSCAKLKSKLVQVLKEKECELKDSDNFKSLFAEDWNTALEFCVMALKK</sequence>
<evidence type="ECO:0000313" key="3">
    <source>
        <dbReference type="Proteomes" id="UP001642540"/>
    </source>
</evidence>
<accession>A0ABP1RZJ8</accession>
<dbReference type="PROSITE" id="PS50097">
    <property type="entry name" value="BTB"/>
    <property type="match status" value="1"/>
</dbReference>
<dbReference type="Gene3D" id="3.30.710.10">
    <property type="entry name" value="Potassium Channel Kv1.1, Chain A"/>
    <property type="match status" value="1"/>
</dbReference>
<gene>
    <name evidence="2" type="ORF">ODALV1_LOCUS27832</name>
</gene>
<proteinExistence type="predicted"/>
<dbReference type="EMBL" id="CAXLJM020000125">
    <property type="protein sequence ID" value="CAL8139430.1"/>
    <property type="molecule type" value="Genomic_DNA"/>
</dbReference>
<dbReference type="SUPFAM" id="SSF54695">
    <property type="entry name" value="POZ domain"/>
    <property type="match status" value="1"/>
</dbReference>
<organism evidence="2 3">
    <name type="scientific">Orchesella dallaii</name>
    <dbReference type="NCBI Taxonomy" id="48710"/>
    <lineage>
        <taxon>Eukaryota</taxon>
        <taxon>Metazoa</taxon>
        <taxon>Ecdysozoa</taxon>
        <taxon>Arthropoda</taxon>
        <taxon>Hexapoda</taxon>
        <taxon>Collembola</taxon>
        <taxon>Entomobryomorpha</taxon>
        <taxon>Entomobryoidea</taxon>
        <taxon>Orchesellidae</taxon>
        <taxon>Orchesellinae</taxon>
        <taxon>Orchesella</taxon>
    </lineage>
</organism>
<dbReference type="CDD" id="cd18186">
    <property type="entry name" value="BTB_POZ_ZBTB_KLHL-like"/>
    <property type="match status" value="1"/>
</dbReference>
<comment type="caution">
    <text evidence="2">The sequence shown here is derived from an EMBL/GenBank/DDBJ whole genome shotgun (WGS) entry which is preliminary data.</text>
</comment>
<feature type="domain" description="BTB" evidence="1">
    <location>
        <begin position="205"/>
        <end position="267"/>
    </location>
</feature>
<evidence type="ECO:0000259" key="1">
    <source>
        <dbReference type="PROSITE" id="PS50097"/>
    </source>
</evidence>
<protein>
    <recommendedName>
        <fullName evidence="1">BTB domain-containing protein</fullName>
    </recommendedName>
</protein>
<dbReference type="SMART" id="SM00225">
    <property type="entry name" value="BTB"/>
    <property type="match status" value="1"/>
</dbReference>
<reference evidence="2 3" key="1">
    <citation type="submission" date="2024-08" db="EMBL/GenBank/DDBJ databases">
        <authorList>
            <person name="Cucini C."/>
            <person name="Frati F."/>
        </authorList>
    </citation>
    <scope>NUCLEOTIDE SEQUENCE [LARGE SCALE GENOMIC DNA]</scope>
</reference>
<dbReference type="InterPro" id="IPR011333">
    <property type="entry name" value="SKP1/BTB/POZ_sf"/>
</dbReference>
<evidence type="ECO:0000313" key="2">
    <source>
        <dbReference type="EMBL" id="CAL8139430.1"/>
    </source>
</evidence>
<dbReference type="Pfam" id="PF00651">
    <property type="entry name" value="BTB"/>
    <property type="match status" value="1"/>
</dbReference>
<dbReference type="Proteomes" id="UP001642540">
    <property type="component" value="Unassembled WGS sequence"/>
</dbReference>